<evidence type="ECO:0000313" key="2">
    <source>
        <dbReference type="EMBL" id="PZF80896.1"/>
    </source>
</evidence>
<evidence type="ECO:0000256" key="1">
    <source>
        <dbReference type="SAM" id="MobiDB-lite"/>
    </source>
</evidence>
<keyword evidence="3" id="KW-1185">Reference proteome</keyword>
<name>A0A2W2C5A0_9ACTN</name>
<comment type="caution">
    <text evidence="2">The sequence shown here is derived from an EMBL/GenBank/DDBJ whole genome shotgun (WGS) entry which is preliminary data.</text>
</comment>
<accession>A0A2W2C5A0</accession>
<dbReference type="AlphaFoldDB" id="A0A2W2C5A0"/>
<protein>
    <submittedName>
        <fullName evidence="2">Uncharacterized protein</fullName>
    </submittedName>
</protein>
<feature type="region of interest" description="Disordered" evidence="1">
    <location>
        <begin position="1"/>
        <end position="38"/>
    </location>
</feature>
<sequence length="91" mass="10732">MFRRRIRSPSPEERRRHVARPGIAQPQAVRRHRRAEPDRPQQLLELVVGLQLERQDALHRRAGRGRLGRRARVAAEHDQAELVVERRLGDR</sequence>
<evidence type="ECO:0000313" key="3">
    <source>
        <dbReference type="Proteomes" id="UP000248764"/>
    </source>
</evidence>
<organism evidence="2 3">
    <name type="scientific">Jiangella anatolica</name>
    <dbReference type="NCBI Taxonomy" id="2670374"/>
    <lineage>
        <taxon>Bacteria</taxon>
        <taxon>Bacillati</taxon>
        <taxon>Actinomycetota</taxon>
        <taxon>Actinomycetes</taxon>
        <taxon>Jiangellales</taxon>
        <taxon>Jiangellaceae</taxon>
        <taxon>Jiangella</taxon>
    </lineage>
</organism>
<reference evidence="2 3" key="1">
    <citation type="submission" date="2018-01" db="EMBL/GenBank/DDBJ databases">
        <title>Draft genome sequence of Jiangella sp. GTF31.</title>
        <authorList>
            <person name="Sahin N."/>
            <person name="Ay H."/>
            <person name="Saygin H."/>
        </authorList>
    </citation>
    <scope>NUCLEOTIDE SEQUENCE [LARGE SCALE GENOMIC DNA]</scope>
    <source>
        <strain evidence="2 3">GTF31</strain>
    </source>
</reference>
<dbReference type="Proteomes" id="UP000248764">
    <property type="component" value="Unassembled WGS sequence"/>
</dbReference>
<gene>
    <name evidence="2" type="ORF">C1I92_23625</name>
</gene>
<proteinExistence type="predicted"/>
<dbReference type="EMBL" id="POTW01000072">
    <property type="protein sequence ID" value="PZF80896.1"/>
    <property type="molecule type" value="Genomic_DNA"/>
</dbReference>